<dbReference type="Proteomes" id="UP000006671">
    <property type="component" value="Unassembled WGS sequence"/>
</dbReference>
<dbReference type="VEuPathDB" id="AmoebaDB:NAEGRDRAFT_3192"/>
<proteinExistence type="predicted"/>
<sequence length="171" mass="19383">DTDDEFEKEVSILYSLRHQNILKFFGIALTEDSKYMITEYLENGSLERMIYKLRIGKASLTLKQKLIILQDICSGLEYLHSLEPPIVHRDLKPGNVLFDSDYRCKICDFGLSRAVGNLNTNNSMTRGIGTLLYSSPESWTSSTSDIGNSQDKILKATKGDVYSFGIMMHEL</sequence>
<evidence type="ECO:0000256" key="2">
    <source>
        <dbReference type="ARBA" id="ARBA00022840"/>
    </source>
</evidence>
<keyword evidence="2" id="KW-0067">ATP-binding</keyword>
<dbReference type="GO" id="GO:0004674">
    <property type="term" value="F:protein serine/threonine kinase activity"/>
    <property type="evidence" value="ECO:0007669"/>
    <property type="project" value="TreeGrafter"/>
</dbReference>
<dbReference type="Gene3D" id="1.10.510.10">
    <property type="entry name" value="Transferase(Phosphotransferase) domain 1"/>
    <property type="match status" value="1"/>
</dbReference>
<keyword evidence="1" id="KW-0547">Nucleotide-binding</keyword>
<evidence type="ECO:0000256" key="1">
    <source>
        <dbReference type="ARBA" id="ARBA00022741"/>
    </source>
</evidence>
<reference evidence="4 5" key="1">
    <citation type="journal article" date="2010" name="Cell">
        <title>The genome of Naegleria gruberi illuminates early eukaryotic versatility.</title>
        <authorList>
            <person name="Fritz-Laylin L.K."/>
            <person name="Prochnik S.E."/>
            <person name="Ginger M.L."/>
            <person name="Dacks J.B."/>
            <person name="Carpenter M.L."/>
            <person name="Field M.C."/>
            <person name="Kuo A."/>
            <person name="Paredez A."/>
            <person name="Chapman J."/>
            <person name="Pham J."/>
            <person name="Shu S."/>
            <person name="Neupane R."/>
            <person name="Cipriano M."/>
            <person name="Mancuso J."/>
            <person name="Tu H."/>
            <person name="Salamov A."/>
            <person name="Lindquist E."/>
            <person name="Shapiro H."/>
            <person name="Lucas S."/>
            <person name="Grigoriev I.V."/>
            <person name="Cande W.Z."/>
            <person name="Fulton C."/>
            <person name="Rokhsar D.S."/>
            <person name="Dawson S.C."/>
        </authorList>
    </citation>
    <scope>NUCLEOTIDE SEQUENCE [LARGE SCALE GENOMIC DNA]</scope>
    <source>
        <strain evidence="4 5">NEG-M</strain>
    </source>
</reference>
<dbReference type="KEGG" id="ngr:NAEGRDRAFT_3192"/>
<feature type="non-terminal residue" evidence="4">
    <location>
        <position position="1"/>
    </location>
</feature>
<dbReference type="EMBL" id="GG738857">
    <property type="protein sequence ID" value="EFC46759.1"/>
    <property type="molecule type" value="Genomic_DNA"/>
</dbReference>
<dbReference type="PANTHER" id="PTHR44329">
    <property type="entry name" value="SERINE/THREONINE-PROTEIN KINASE TNNI3K-RELATED"/>
    <property type="match status" value="1"/>
</dbReference>
<dbReference type="SMART" id="SM00220">
    <property type="entry name" value="S_TKc"/>
    <property type="match status" value="1"/>
</dbReference>
<dbReference type="InterPro" id="IPR008271">
    <property type="entry name" value="Ser/Thr_kinase_AS"/>
</dbReference>
<dbReference type="InterPro" id="IPR001245">
    <property type="entry name" value="Ser-Thr/Tyr_kinase_cat_dom"/>
</dbReference>
<dbReference type="InParanoid" id="D2V8V5"/>
<dbReference type="SUPFAM" id="SSF56112">
    <property type="entry name" value="Protein kinase-like (PK-like)"/>
    <property type="match status" value="1"/>
</dbReference>
<dbReference type="InterPro" id="IPR011009">
    <property type="entry name" value="Kinase-like_dom_sf"/>
</dbReference>
<dbReference type="PANTHER" id="PTHR44329:SF298">
    <property type="entry name" value="MIXED LINEAGE KINASE DOMAIN-LIKE PROTEIN"/>
    <property type="match status" value="1"/>
</dbReference>
<name>D2V8V5_NAEGR</name>
<accession>D2V8V5</accession>
<organism evidence="5">
    <name type="scientific">Naegleria gruberi</name>
    <name type="common">Amoeba</name>
    <dbReference type="NCBI Taxonomy" id="5762"/>
    <lineage>
        <taxon>Eukaryota</taxon>
        <taxon>Discoba</taxon>
        <taxon>Heterolobosea</taxon>
        <taxon>Tetramitia</taxon>
        <taxon>Eutetramitia</taxon>
        <taxon>Vahlkampfiidae</taxon>
        <taxon>Naegleria</taxon>
    </lineage>
</organism>
<dbReference type="eggNOG" id="KOG0192">
    <property type="taxonomic scope" value="Eukaryota"/>
</dbReference>
<dbReference type="RefSeq" id="XP_002679503.1">
    <property type="nucleotide sequence ID" value="XM_002679457.1"/>
</dbReference>
<keyword evidence="5" id="KW-1185">Reference proteome</keyword>
<dbReference type="GO" id="GO:0005524">
    <property type="term" value="F:ATP binding"/>
    <property type="evidence" value="ECO:0007669"/>
    <property type="project" value="UniProtKB-KW"/>
</dbReference>
<evidence type="ECO:0000313" key="4">
    <source>
        <dbReference type="EMBL" id="EFC46759.1"/>
    </source>
</evidence>
<dbReference type="InterPro" id="IPR000719">
    <property type="entry name" value="Prot_kinase_dom"/>
</dbReference>
<feature type="non-terminal residue" evidence="4">
    <location>
        <position position="171"/>
    </location>
</feature>
<gene>
    <name evidence="4" type="ORF">NAEGRDRAFT_3192</name>
</gene>
<protein>
    <submittedName>
        <fullName evidence="4">Predicted protein</fullName>
    </submittedName>
</protein>
<dbReference type="STRING" id="5762.D2V8V5"/>
<evidence type="ECO:0000313" key="5">
    <source>
        <dbReference type="Proteomes" id="UP000006671"/>
    </source>
</evidence>
<dbReference type="PROSITE" id="PS00108">
    <property type="entry name" value="PROTEIN_KINASE_ST"/>
    <property type="match status" value="1"/>
</dbReference>
<dbReference type="OMA" id="IHANFLM"/>
<dbReference type="InterPro" id="IPR051681">
    <property type="entry name" value="Ser/Thr_Kinases-Pseudokinases"/>
</dbReference>
<evidence type="ECO:0000259" key="3">
    <source>
        <dbReference type="PROSITE" id="PS50011"/>
    </source>
</evidence>
<dbReference type="AlphaFoldDB" id="D2V8V5"/>
<dbReference type="Pfam" id="PF07714">
    <property type="entry name" value="PK_Tyr_Ser-Thr"/>
    <property type="match status" value="1"/>
</dbReference>
<dbReference type="OrthoDB" id="339325at2759"/>
<dbReference type="PROSITE" id="PS50011">
    <property type="entry name" value="PROTEIN_KINASE_DOM"/>
    <property type="match status" value="1"/>
</dbReference>
<feature type="domain" description="Protein kinase" evidence="3">
    <location>
        <begin position="1"/>
        <end position="171"/>
    </location>
</feature>
<dbReference type="GeneID" id="8859740"/>